<proteinExistence type="predicted"/>
<comment type="caution">
    <text evidence="1">The sequence shown here is derived from an EMBL/GenBank/DDBJ whole genome shotgun (WGS) entry which is preliminary data.</text>
</comment>
<dbReference type="GO" id="GO:0051301">
    <property type="term" value="P:cell division"/>
    <property type="evidence" value="ECO:0007669"/>
    <property type="project" value="UniProtKB-KW"/>
</dbReference>
<accession>A0A7W6C3V6</accession>
<dbReference type="Proteomes" id="UP000561459">
    <property type="component" value="Unassembled WGS sequence"/>
</dbReference>
<keyword evidence="1" id="KW-0131">Cell cycle</keyword>
<dbReference type="RefSeq" id="WP_183616664.1">
    <property type="nucleotide sequence ID" value="NZ_JACIDY010000003.1"/>
</dbReference>
<name>A0A7W6C3V6_9SPHN</name>
<dbReference type="AlphaFoldDB" id="A0A7W6C3V6"/>
<evidence type="ECO:0000313" key="1">
    <source>
        <dbReference type="EMBL" id="MBB3939985.1"/>
    </source>
</evidence>
<reference evidence="1 2" key="1">
    <citation type="submission" date="2020-08" db="EMBL/GenBank/DDBJ databases">
        <title>Genomic Encyclopedia of Type Strains, Phase IV (KMG-IV): sequencing the most valuable type-strain genomes for metagenomic binning, comparative biology and taxonomic classification.</title>
        <authorList>
            <person name="Goeker M."/>
        </authorList>
    </citation>
    <scope>NUCLEOTIDE SEQUENCE [LARGE SCALE GENOMIC DNA]</scope>
    <source>
        <strain evidence="1 2">DSM 27568</strain>
    </source>
</reference>
<gene>
    <name evidence="1" type="ORF">GGR39_001635</name>
</gene>
<dbReference type="InterPro" id="IPR036192">
    <property type="entry name" value="Cell_div_ZapA-like_sf"/>
</dbReference>
<evidence type="ECO:0000313" key="2">
    <source>
        <dbReference type="Proteomes" id="UP000561459"/>
    </source>
</evidence>
<sequence length="101" mass="10976">MSNVQLTIGGRGFTIACADGEEAHVTRLGEMIDAMVSEGGLRTQNEPRMLLYASLMLADQLHEAFRRLDAQPTLDPSAAQRLDQIAARLETLAAQMEHAAP</sequence>
<dbReference type="Pfam" id="PF05164">
    <property type="entry name" value="ZapA"/>
    <property type="match status" value="1"/>
</dbReference>
<dbReference type="InterPro" id="IPR007838">
    <property type="entry name" value="Cell_div_ZapA-like"/>
</dbReference>
<dbReference type="SUPFAM" id="SSF102829">
    <property type="entry name" value="Cell division protein ZapA-like"/>
    <property type="match status" value="1"/>
</dbReference>
<protein>
    <submittedName>
        <fullName evidence="1">Cell division protein ZapA</fullName>
    </submittedName>
</protein>
<dbReference type="EMBL" id="JACIDY010000003">
    <property type="protein sequence ID" value="MBB3939985.1"/>
    <property type="molecule type" value="Genomic_DNA"/>
</dbReference>
<keyword evidence="1" id="KW-0132">Cell division</keyword>
<organism evidence="1 2">
    <name type="scientific">Novosphingobium fluoreni</name>
    <dbReference type="NCBI Taxonomy" id="1391222"/>
    <lineage>
        <taxon>Bacteria</taxon>
        <taxon>Pseudomonadati</taxon>
        <taxon>Pseudomonadota</taxon>
        <taxon>Alphaproteobacteria</taxon>
        <taxon>Sphingomonadales</taxon>
        <taxon>Sphingomonadaceae</taxon>
        <taxon>Novosphingobium</taxon>
    </lineage>
</organism>
<keyword evidence="2" id="KW-1185">Reference proteome</keyword>